<dbReference type="EMBL" id="HACA01030426">
    <property type="protein sequence ID" value="CDW47787.1"/>
    <property type="molecule type" value="Transcribed_RNA"/>
</dbReference>
<dbReference type="GO" id="GO:0007264">
    <property type="term" value="P:small GTPase-mediated signal transduction"/>
    <property type="evidence" value="ECO:0007669"/>
    <property type="project" value="InterPro"/>
</dbReference>
<keyword evidence="3" id="KW-0812">Transmembrane</keyword>
<dbReference type="Pfam" id="PF06920">
    <property type="entry name" value="DHR-2_Lobe_A"/>
    <property type="match status" value="1"/>
</dbReference>
<dbReference type="OrthoDB" id="18896at2759"/>
<sequence length="232" mass="27914">MAILWPILSIYMLLLGVIFVSFYRLMESLAQKNPIWRENGQSFVLSVTRLLERLLDYRNVIQGDENRDKRMSCTVNLLNFYQSEVNRHEMYLRYIYKLHDLHIPADNYAEAGFTLKLHADQLAWSNRTLHSDLRYPTQKEWQRKELLYLKILDYLDKGKQWEAAIPLTKELADFYERRIYDYQKLSGILKRQAQYFEKIISNSQEELRLDPEYYRVGFYGQGFPLFVRVSWG</sequence>
<dbReference type="GO" id="GO:0005886">
    <property type="term" value="C:plasma membrane"/>
    <property type="evidence" value="ECO:0007669"/>
    <property type="project" value="TreeGrafter"/>
</dbReference>
<feature type="transmembrane region" description="Helical" evidence="3">
    <location>
        <begin position="6"/>
        <end position="26"/>
    </location>
</feature>
<keyword evidence="3" id="KW-1133">Transmembrane helix</keyword>
<dbReference type="PROSITE" id="PS51651">
    <property type="entry name" value="DOCKER"/>
    <property type="match status" value="1"/>
</dbReference>
<accession>A0A0K2VC74</accession>
<organism evidence="5">
    <name type="scientific">Lepeophtheirus salmonis</name>
    <name type="common">Salmon louse</name>
    <name type="synonym">Caligus salmonis</name>
    <dbReference type="NCBI Taxonomy" id="72036"/>
    <lineage>
        <taxon>Eukaryota</taxon>
        <taxon>Metazoa</taxon>
        <taxon>Ecdysozoa</taxon>
        <taxon>Arthropoda</taxon>
        <taxon>Crustacea</taxon>
        <taxon>Multicrustacea</taxon>
        <taxon>Hexanauplia</taxon>
        <taxon>Copepoda</taxon>
        <taxon>Siphonostomatoida</taxon>
        <taxon>Caligidae</taxon>
        <taxon>Lepeophtheirus</taxon>
    </lineage>
</organism>
<keyword evidence="1" id="KW-0344">Guanine-nucleotide releasing factor</keyword>
<dbReference type="FunFam" id="1.25.40.410:FF:000003">
    <property type="entry name" value="Dedicator of cytokinesis protein 4"/>
    <property type="match status" value="1"/>
</dbReference>
<evidence type="ECO:0000259" key="4">
    <source>
        <dbReference type="PROSITE" id="PS51651"/>
    </source>
</evidence>
<dbReference type="PANTHER" id="PTHR45653">
    <property type="entry name" value="DEDICATOR OF CYTOKINESIS"/>
    <property type="match status" value="1"/>
</dbReference>
<reference evidence="5" key="1">
    <citation type="submission" date="2014-05" db="EMBL/GenBank/DDBJ databases">
        <authorList>
            <person name="Chronopoulou M."/>
        </authorList>
    </citation>
    <scope>NUCLEOTIDE SEQUENCE</scope>
    <source>
        <tissue evidence="5">Whole organism</tissue>
    </source>
</reference>
<keyword evidence="3" id="KW-0472">Membrane</keyword>
<feature type="domain" description="DOCKER" evidence="4">
    <location>
        <begin position="82"/>
        <end position="232"/>
    </location>
</feature>
<dbReference type="InterPro" id="IPR027357">
    <property type="entry name" value="DOCKER_dom"/>
</dbReference>
<dbReference type="AlphaFoldDB" id="A0A0K2VC74"/>
<dbReference type="InterPro" id="IPR046769">
    <property type="entry name" value="DOCKER_Lobe_A"/>
</dbReference>
<dbReference type="GO" id="GO:0005085">
    <property type="term" value="F:guanyl-nucleotide exchange factor activity"/>
    <property type="evidence" value="ECO:0007669"/>
    <property type="project" value="UniProtKB-KW"/>
</dbReference>
<dbReference type="InterPro" id="IPR026791">
    <property type="entry name" value="DOCK"/>
</dbReference>
<dbReference type="InterPro" id="IPR043161">
    <property type="entry name" value="DOCK_C_lobe_A"/>
</dbReference>
<dbReference type="PANTHER" id="PTHR45653:SF12">
    <property type="entry name" value="SPONGE, ISOFORM E"/>
    <property type="match status" value="1"/>
</dbReference>
<dbReference type="GO" id="GO:0005737">
    <property type="term" value="C:cytoplasm"/>
    <property type="evidence" value="ECO:0007669"/>
    <property type="project" value="TreeGrafter"/>
</dbReference>
<comment type="similarity">
    <text evidence="2">Belongs to the DOCK family.</text>
</comment>
<dbReference type="Gene3D" id="1.25.40.410">
    <property type="match status" value="1"/>
</dbReference>
<name>A0A0K2VC74_LEPSM</name>
<evidence type="ECO:0000256" key="3">
    <source>
        <dbReference type="SAM" id="Phobius"/>
    </source>
</evidence>
<dbReference type="GO" id="GO:0031267">
    <property type="term" value="F:small GTPase binding"/>
    <property type="evidence" value="ECO:0007669"/>
    <property type="project" value="TreeGrafter"/>
</dbReference>
<proteinExistence type="inferred from homology"/>
<evidence type="ECO:0000256" key="1">
    <source>
        <dbReference type="ARBA" id="ARBA00022658"/>
    </source>
</evidence>
<evidence type="ECO:0000256" key="2">
    <source>
        <dbReference type="PROSITE-ProRule" id="PRU00984"/>
    </source>
</evidence>
<feature type="non-terminal residue" evidence="5">
    <location>
        <position position="232"/>
    </location>
</feature>
<protein>
    <submittedName>
        <fullName evidence="5">Dedicator of cytokinesis protein 3like [Nasonia vitripennis]</fullName>
    </submittedName>
</protein>
<evidence type="ECO:0000313" key="5">
    <source>
        <dbReference type="EMBL" id="CDW47787.1"/>
    </source>
</evidence>